<keyword evidence="1" id="KW-0812">Transmembrane</keyword>
<dbReference type="Proteomes" id="UP000388452">
    <property type="component" value="Chromosome"/>
</dbReference>
<evidence type="ECO:0000313" key="2">
    <source>
        <dbReference type="EMBL" id="QFQ90862.1"/>
    </source>
</evidence>
<organism evidence="2 3">
    <name type="scientific">Lacticaseibacillus manihotivorans</name>
    <dbReference type="NCBI Taxonomy" id="88233"/>
    <lineage>
        <taxon>Bacteria</taxon>
        <taxon>Bacillati</taxon>
        <taxon>Bacillota</taxon>
        <taxon>Bacilli</taxon>
        <taxon>Lactobacillales</taxon>
        <taxon>Lactobacillaceae</taxon>
        <taxon>Lacticaseibacillus</taxon>
    </lineage>
</organism>
<feature type="transmembrane region" description="Helical" evidence="1">
    <location>
        <begin position="35"/>
        <end position="53"/>
    </location>
</feature>
<reference evidence="2 3" key="1">
    <citation type="submission" date="2019-10" db="EMBL/GenBank/DDBJ databases">
        <title>Genome sequencing of Lactobacillus manihotivorans.</title>
        <authorList>
            <person name="Kim K."/>
        </authorList>
    </citation>
    <scope>NUCLEOTIDE SEQUENCE [LARGE SCALE GENOMIC DNA]</scope>
    <source>
        <strain evidence="2 3">LM010</strain>
    </source>
</reference>
<evidence type="ECO:0000313" key="3">
    <source>
        <dbReference type="Proteomes" id="UP000388452"/>
    </source>
</evidence>
<name>A0A5P8JPK4_9LACO</name>
<dbReference type="RefSeq" id="WP_054715335.1">
    <property type="nucleotide sequence ID" value="NZ_CP045068.1"/>
</dbReference>
<keyword evidence="1" id="KW-1133">Transmembrane helix</keyword>
<dbReference type="EMBL" id="CP045068">
    <property type="protein sequence ID" value="QFQ90862.1"/>
    <property type="molecule type" value="Genomic_DNA"/>
</dbReference>
<feature type="transmembrane region" description="Helical" evidence="1">
    <location>
        <begin position="12"/>
        <end position="29"/>
    </location>
</feature>
<evidence type="ECO:0000256" key="1">
    <source>
        <dbReference type="SAM" id="Phobius"/>
    </source>
</evidence>
<protein>
    <submittedName>
        <fullName evidence="2">Uncharacterized protein</fullName>
    </submittedName>
</protein>
<accession>A0A5P8JPK4</accession>
<proteinExistence type="predicted"/>
<keyword evidence="1" id="KW-0472">Membrane</keyword>
<gene>
    <name evidence="2" type="ORF">LM010_05245</name>
</gene>
<dbReference type="AlphaFoldDB" id="A0A5P8JPK4"/>
<sequence>MKRRTLKALELMILIVGLMLMHEIIVLVFESFIAGMLAYGLWMAAVLVVGHYTNQLRLAQLRRLRGLADELGLDARAIAHKAPRYSASQWQASRPENLQFFPAAHTVADLCDQLTLLVATRTGVC</sequence>